<comment type="caution">
    <text evidence="3">The sequence shown here is derived from an EMBL/GenBank/DDBJ whole genome shotgun (WGS) entry which is preliminary data.</text>
</comment>
<accession>A0ABM9X831</accession>
<dbReference type="Pfam" id="PF10546">
    <property type="entry name" value="P63C"/>
    <property type="match status" value="1"/>
</dbReference>
<evidence type="ECO:0000313" key="3">
    <source>
        <dbReference type="EMBL" id="EDQ05654.1"/>
    </source>
</evidence>
<evidence type="ECO:0000256" key="1">
    <source>
        <dbReference type="SAM" id="MobiDB-lite"/>
    </source>
</evidence>
<reference evidence="3 4" key="1">
    <citation type="submission" date="2007-11" db="EMBL/GenBank/DDBJ databases">
        <authorList>
            <person name="Wagner-Dobler I."/>
            <person name="Ferriera S."/>
            <person name="Johnson J."/>
            <person name="Kravitz S."/>
            <person name="Beeson K."/>
            <person name="Sutton G."/>
            <person name="Rogers Y.-H."/>
            <person name="Friedman R."/>
            <person name="Frazier M."/>
            <person name="Venter J.C."/>
        </authorList>
    </citation>
    <scope>NUCLEOTIDE SEQUENCE [LARGE SCALE GENOMIC DNA]</scope>
    <source>
        <strain evidence="3 4">HEL-45</strain>
    </source>
</reference>
<evidence type="ECO:0000313" key="4">
    <source>
        <dbReference type="Proteomes" id="UP000003257"/>
    </source>
</evidence>
<dbReference type="RefSeq" id="WP_007117724.1">
    <property type="nucleotide sequence ID" value="NZ_ABID01000001.1"/>
</dbReference>
<proteinExistence type="predicted"/>
<dbReference type="EMBL" id="ABID01000001">
    <property type="protein sequence ID" value="EDQ05654.1"/>
    <property type="molecule type" value="Genomic_DNA"/>
</dbReference>
<protein>
    <recommendedName>
        <fullName evidence="2">Bacteriophage Mx8 p63 C-terminal domain-containing protein</fullName>
    </recommendedName>
</protein>
<gene>
    <name evidence="3" type="ORF">OIHEL45_02550</name>
</gene>
<dbReference type="InterPro" id="IPR018874">
    <property type="entry name" value="Phage_Mx8_p63_C"/>
</dbReference>
<dbReference type="Proteomes" id="UP000003257">
    <property type="component" value="Unassembled WGS sequence"/>
</dbReference>
<sequence>MAEDHHSKGGHSRAEKLSAERRSDIARKAAASRWGNLREAIGHEGSLKIGNAELACYVLDDETRVLSRASFVRAIGRTGKVKGGRKFDDEFQTPVFLSAENLRPFFPSDIEDNSKPIFFSDGASEMIGYRAELLPDVCDIFADAERAGELRSNQKHIAEACRILSRGLTRVGIIGLIDEATGYQNYRAANALARVLEKFIAKELQPWVKTFPEDFYRELFRLRGIKNPGTTFKKPQYFGHLTNDVIYSRLAPGVKDELSRTTPKLPSGRRKHHLHRNLTPELGHPKLREHLASVTTIMKLSNGYGDFIRKLDQIHPRFGETIPMNLNDWDSD</sequence>
<name>A0ABM9X831_9RHOB</name>
<evidence type="ECO:0000259" key="2">
    <source>
        <dbReference type="Pfam" id="PF10546"/>
    </source>
</evidence>
<feature type="region of interest" description="Disordered" evidence="1">
    <location>
        <begin position="1"/>
        <end position="22"/>
    </location>
</feature>
<keyword evidence="4" id="KW-1185">Reference proteome</keyword>
<feature type="domain" description="Bacteriophage Mx8 p63 C-terminal" evidence="2">
    <location>
        <begin position="195"/>
        <end position="287"/>
    </location>
</feature>
<organism evidence="3 4">
    <name type="scientific">Sulfitobacter indolifex HEL-45</name>
    <dbReference type="NCBI Taxonomy" id="391624"/>
    <lineage>
        <taxon>Bacteria</taxon>
        <taxon>Pseudomonadati</taxon>
        <taxon>Pseudomonadota</taxon>
        <taxon>Alphaproteobacteria</taxon>
        <taxon>Rhodobacterales</taxon>
        <taxon>Roseobacteraceae</taxon>
        <taxon>Sulfitobacter</taxon>
    </lineage>
</organism>